<dbReference type="Pfam" id="PF05013">
    <property type="entry name" value="FGase"/>
    <property type="match status" value="1"/>
</dbReference>
<organism evidence="1 2">
    <name type="scientific">Pararhizobium antarcticum</name>
    <dbReference type="NCBI Taxonomy" id="1798805"/>
    <lineage>
        <taxon>Bacteria</taxon>
        <taxon>Pseudomonadati</taxon>
        <taxon>Pseudomonadota</taxon>
        <taxon>Alphaproteobacteria</taxon>
        <taxon>Hyphomicrobiales</taxon>
        <taxon>Rhizobiaceae</taxon>
        <taxon>Rhizobium/Agrobacterium group</taxon>
        <taxon>Pararhizobium</taxon>
    </lineage>
</organism>
<dbReference type="InterPro" id="IPR007709">
    <property type="entry name" value="N-FG_amidohydro"/>
</dbReference>
<evidence type="ECO:0000313" key="1">
    <source>
        <dbReference type="EMBL" id="OJG01514.1"/>
    </source>
</evidence>
<accession>A0A657M0B4</accession>
<name>A0A657M0B4_9HYPH</name>
<evidence type="ECO:0000313" key="2">
    <source>
        <dbReference type="Proteomes" id="UP000182661"/>
    </source>
</evidence>
<keyword evidence="1" id="KW-0378">Hydrolase</keyword>
<gene>
    <name evidence="1" type="ORF">AX760_00965</name>
</gene>
<dbReference type="Gene3D" id="3.40.630.40">
    <property type="entry name" value="Zn-dependent exopeptidases"/>
    <property type="match status" value="1"/>
</dbReference>
<dbReference type="GO" id="GO:0016787">
    <property type="term" value="F:hydrolase activity"/>
    <property type="evidence" value="ECO:0007669"/>
    <property type="project" value="UniProtKB-KW"/>
</dbReference>
<dbReference type="RefSeq" id="WP_071830953.1">
    <property type="nucleotide sequence ID" value="NZ_LSRP01000001.1"/>
</dbReference>
<dbReference type="OrthoDB" id="9785840at2"/>
<dbReference type="AlphaFoldDB" id="A0A657M0B4"/>
<keyword evidence="2" id="KW-1185">Reference proteome</keyword>
<proteinExistence type="predicted"/>
<sequence>MSDQRDVEIFPASDDWWTTQRGASPVVATAIHNGHNVRADLLPLMALADAERLREEDPFTEFTIRDVRNRIVFHRSRFEVDLNRSRDGAVYLRPEQAWGLNVWRQAPAADLVEASLRVHDDYYTMLTSYLRGIERSYGRFVLLDIHSYNHHRDGPDALPTDSGAAPEINIGTSSIDRARWGVVDAFMEKLASFEFRGRRMDVRENIAFQGKGEQTRFIHDMFPKTGCAIAVEFKKFFMDEWTGAPDVEALEAMRAMIASTVPVLEDALAAMR</sequence>
<dbReference type="EMBL" id="LSRP01000001">
    <property type="protein sequence ID" value="OJG01514.1"/>
    <property type="molecule type" value="Genomic_DNA"/>
</dbReference>
<dbReference type="Proteomes" id="UP000182661">
    <property type="component" value="Unassembled WGS sequence"/>
</dbReference>
<reference evidence="1 2" key="1">
    <citation type="submission" date="2016-02" db="EMBL/GenBank/DDBJ databases">
        <title>Genome sequencing of a beta-galactosidase producing bacteria Rhizobium sp. 59.</title>
        <authorList>
            <person name="Wang D."/>
            <person name="Kot W."/>
            <person name="Qin Y."/>
            <person name="Hansen L."/>
            <person name="Naqvi K."/>
            <person name="Rensing C."/>
        </authorList>
    </citation>
    <scope>NUCLEOTIDE SEQUENCE [LARGE SCALE GENOMIC DNA]</scope>
    <source>
        <strain evidence="1 2">59</strain>
    </source>
</reference>
<protein>
    <submittedName>
        <fullName evidence="1">N-formylglutamate amidohydrolase</fullName>
    </submittedName>
</protein>
<comment type="caution">
    <text evidence="1">The sequence shown here is derived from an EMBL/GenBank/DDBJ whole genome shotgun (WGS) entry which is preliminary data.</text>
</comment>
<dbReference type="SUPFAM" id="SSF53187">
    <property type="entry name" value="Zn-dependent exopeptidases"/>
    <property type="match status" value="1"/>
</dbReference>